<dbReference type="eggNOG" id="ENOG5032RV1">
    <property type="taxonomic scope" value="Bacteria"/>
</dbReference>
<dbReference type="KEGG" id="cac:CA_C0049"/>
<dbReference type="AlphaFoldDB" id="Q97MZ0"/>
<dbReference type="GeneID" id="44996531"/>
<dbReference type="InterPro" id="IPR037873">
    <property type="entry name" value="BamE-like"/>
</dbReference>
<dbReference type="STRING" id="272562.CA_C0049"/>
<name>Q97MZ0_CLOAB</name>
<evidence type="ECO:0000256" key="2">
    <source>
        <dbReference type="SAM" id="SignalP"/>
    </source>
</evidence>
<keyword evidence="1 2" id="KW-0732">Signal</keyword>
<feature type="signal peptide" evidence="2">
    <location>
        <begin position="1"/>
        <end position="22"/>
    </location>
</feature>
<dbReference type="PIR" id="A96906">
    <property type="entry name" value="A96906"/>
</dbReference>
<reference evidence="3 4" key="1">
    <citation type="journal article" date="2001" name="J. Bacteriol.">
        <title>Genome sequence and comparative analysis of the solvent-producing bacterium Clostridium acetobutylicum.</title>
        <authorList>
            <person name="Nolling J."/>
            <person name="Breton G."/>
            <person name="Omelchenko M.V."/>
            <person name="Makarova K.S."/>
            <person name="Zeng Q."/>
            <person name="Gibson R."/>
            <person name="Lee H.M."/>
            <person name="Dubois J."/>
            <person name="Qiu D."/>
            <person name="Hitti J."/>
            <person name="Wolf Y.I."/>
            <person name="Tatusov R.L."/>
            <person name="Sabathe F."/>
            <person name="Doucette-Stamm L."/>
            <person name="Soucaille P."/>
            <person name="Daly M.J."/>
            <person name="Bennett G.N."/>
            <person name="Koonin E.V."/>
            <person name="Smith D.R."/>
        </authorList>
    </citation>
    <scope>NUCLEOTIDE SEQUENCE [LARGE SCALE GENOMIC DNA]</scope>
    <source>
        <strain evidence="4">ATCC 824 / DSM 792 / JCM 1419 / LMG 5710 / VKM B-1787</strain>
    </source>
</reference>
<protein>
    <recommendedName>
        <fullName evidence="5">Lipoprotein</fullName>
    </recommendedName>
</protein>
<evidence type="ECO:0000256" key="1">
    <source>
        <dbReference type="ARBA" id="ARBA00022729"/>
    </source>
</evidence>
<sequence>MKKNRIKIIVAILGVVTVVTLAGCDSANKKSVSTKNTKSTSAKRTKKDESIKKDKYTYDDFKKVKIGMTYNEAKKILGEGNKESDILYTWRDSEGGEIDIVYNDGKASNVKEERLDKDTTKVTHEQYDKIQSNQTYDDVKAIFGTEGTVIEKGYNANGNDDNQYIWGNEEDGYIKVSFGDGKTSLKSDGTK</sequence>
<evidence type="ECO:0000313" key="4">
    <source>
        <dbReference type="Proteomes" id="UP000000814"/>
    </source>
</evidence>
<dbReference type="RefSeq" id="WP_010963378.1">
    <property type="nucleotide sequence ID" value="NC_003030.1"/>
</dbReference>
<feature type="chain" id="PRO_5038717948" description="Lipoprotein" evidence="2">
    <location>
        <begin position="23"/>
        <end position="191"/>
    </location>
</feature>
<dbReference type="OrthoDB" id="1927738at2"/>
<dbReference type="EMBL" id="AE001437">
    <property type="protein sequence ID" value="AAK78036.1"/>
    <property type="molecule type" value="Genomic_DNA"/>
</dbReference>
<evidence type="ECO:0008006" key="5">
    <source>
        <dbReference type="Google" id="ProtNLM"/>
    </source>
</evidence>
<dbReference type="PATRIC" id="fig|272562.8.peg.229"/>
<dbReference type="HOGENOM" id="CLU_1419231_0_0_9"/>
<dbReference type="PROSITE" id="PS51257">
    <property type="entry name" value="PROKAR_LIPOPROTEIN"/>
    <property type="match status" value="1"/>
</dbReference>
<evidence type="ECO:0000313" key="3">
    <source>
        <dbReference type="EMBL" id="AAK78036.1"/>
    </source>
</evidence>
<keyword evidence="4" id="KW-1185">Reference proteome</keyword>
<dbReference type="Proteomes" id="UP000000814">
    <property type="component" value="Chromosome"/>
</dbReference>
<proteinExistence type="predicted"/>
<accession>Q97MZ0</accession>
<dbReference type="Gene3D" id="3.30.1450.10">
    <property type="match status" value="2"/>
</dbReference>
<organism evidence="3 4">
    <name type="scientific">Clostridium acetobutylicum (strain ATCC 824 / DSM 792 / JCM 1419 / IAM 19013 / LMG 5710 / NBRC 13948 / NRRL B-527 / VKM B-1787 / 2291 / W)</name>
    <dbReference type="NCBI Taxonomy" id="272562"/>
    <lineage>
        <taxon>Bacteria</taxon>
        <taxon>Bacillati</taxon>
        <taxon>Bacillota</taxon>
        <taxon>Clostridia</taxon>
        <taxon>Eubacteriales</taxon>
        <taxon>Clostridiaceae</taxon>
        <taxon>Clostridium</taxon>
    </lineage>
</organism>
<gene>
    <name evidence="3" type="ordered locus">CA_C0049</name>
</gene>